<dbReference type="Proteomes" id="UP001148629">
    <property type="component" value="Unassembled WGS sequence"/>
</dbReference>
<accession>A0ACC1SHK2</accession>
<keyword evidence="2" id="KW-1185">Reference proteome</keyword>
<dbReference type="EMBL" id="JANRMS010000437">
    <property type="protein sequence ID" value="KAJ3539871.1"/>
    <property type="molecule type" value="Genomic_DNA"/>
</dbReference>
<comment type="caution">
    <text evidence="1">The sequence shown here is derived from an EMBL/GenBank/DDBJ whole genome shotgun (WGS) entry which is preliminary data.</text>
</comment>
<organism evidence="1 2">
    <name type="scientific">Fusarium decemcellulare</name>
    <dbReference type="NCBI Taxonomy" id="57161"/>
    <lineage>
        <taxon>Eukaryota</taxon>
        <taxon>Fungi</taxon>
        <taxon>Dikarya</taxon>
        <taxon>Ascomycota</taxon>
        <taxon>Pezizomycotina</taxon>
        <taxon>Sordariomycetes</taxon>
        <taxon>Hypocreomycetidae</taxon>
        <taxon>Hypocreales</taxon>
        <taxon>Nectriaceae</taxon>
        <taxon>Fusarium</taxon>
        <taxon>Fusarium decemcellulare species complex</taxon>
    </lineage>
</organism>
<gene>
    <name evidence="1" type="ORF">NM208_g5309</name>
</gene>
<sequence>MHVHAQMLTASVAVLLHAVGTRAALRQFNFTLHSASHSPDGFERQMYLVNGEQPGPLIDVNEGDDVEVYVQNDLDVDTTIHWHGLLQRGTPQMDGVPGVSQVGLDTQKPIPPGGNFTYRFSTGSEYGFFWYHSHVRAYYNDAIRGPLLIRPAASRKRPFVSLARNDDASDALHEAERDATNILLNDWTHELSDVVFARYLKTGAFPSCVDSVLANGKGRVQCLPKDVLKAGPGLGIEPSSTADPIQSTATSEMSDMESMSGMDMSKRDHGHDMTMDTPMSTEKAEATSTMSMDDHASSTGMADMPEMSSLSPRGCMPPMMFKKGYNASSLPPETCKNTTSSLLTIPTDKSRGWLALNLVNSGAVSALRVSLDGHSMFVYAADGLFVELQEVKVLHMELGQRYSVMIRLDQEPGNYYLRFATFPSGDMQQVLEGQAIVSYNSTKKSPKDIMQDPSMTWTYINGSAKSDVSVLKPEKLTPFEDDASPPGGAADRTLNFSINQTDVTTWVVNKAPFAEPKIPIVYGDASAGWKSNTTMHLPINSTIDIIMNISNKSMDVMGHPMHLHGHKFWVLGSGNGSFPYSSTTDAPKSLINLRDPPYRDTTGLPSSGWAVIRYVTDNPGAWMFHCHLQWHAVVGMAVVLVEGGDQLPALVGQYNDTTTERSQALTLREDNYCRATLLAALIVGFFALWY</sequence>
<evidence type="ECO:0000313" key="1">
    <source>
        <dbReference type="EMBL" id="KAJ3539871.1"/>
    </source>
</evidence>
<name>A0ACC1SHK2_9HYPO</name>
<evidence type="ECO:0000313" key="2">
    <source>
        <dbReference type="Proteomes" id="UP001148629"/>
    </source>
</evidence>
<reference evidence="1" key="1">
    <citation type="submission" date="2022-08" db="EMBL/GenBank/DDBJ databases">
        <title>Genome Sequence of Fusarium decemcellulare.</title>
        <authorList>
            <person name="Buettner E."/>
        </authorList>
    </citation>
    <scope>NUCLEOTIDE SEQUENCE</scope>
    <source>
        <strain evidence="1">Babe19</strain>
    </source>
</reference>
<protein>
    <submittedName>
        <fullName evidence="1">Uncharacterized protein</fullName>
    </submittedName>
</protein>
<proteinExistence type="predicted"/>